<keyword evidence="1" id="KW-1133">Transmembrane helix</keyword>
<organism evidence="2 3">
    <name type="scientific">Paraglaciecola hydrolytica</name>
    <dbReference type="NCBI Taxonomy" id="1799789"/>
    <lineage>
        <taxon>Bacteria</taxon>
        <taxon>Pseudomonadati</taxon>
        <taxon>Pseudomonadota</taxon>
        <taxon>Gammaproteobacteria</taxon>
        <taxon>Alteromonadales</taxon>
        <taxon>Alteromonadaceae</taxon>
        <taxon>Paraglaciecola</taxon>
    </lineage>
</organism>
<protein>
    <submittedName>
        <fullName evidence="2">Uncharacterized protein</fullName>
    </submittedName>
</protein>
<feature type="transmembrane region" description="Helical" evidence="1">
    <location>
        <begin position="5"/>
        <end position="23"/>
    </location>
</feature>
<comment type="caution">
    <text evidence="2">The sequence shown here is derived from an EMBL/GenBank/DDBJ whole genome shotgun (WGS) entry which is preliminary data.</text>
</comment>
<keyword evidence="3" id="KW-1185">Reference proteome</keyword>
<dbReference type="RefSeq" id="WP_068375685.1">
    <property type="nucleotide sequence ID" value="NZ_LSNE01000005.1"/>
</dbReference>
<accession>A0A136A0V4</accession>
<evidence type="ECO:0000313" key="2">
    <source>
        <dbReference type="EMBL" id="KXI28862.1"/>
    </source>
</evidence>
<reference evidence="3" key="1">
    <citation type="submission" date="2016-02" db="EMBL/GenBank/DDBJ databases">
        <authorList>
            <person name="Schultz-Johansen M."/>
            <person name="Glaring M.A."/>
            <person name="Bech P.K."/>
            <person name="Stougaard P."/>
        </authorList>
    </citation>
    <scope>NUCLEOTIDE SEQUENCE [LARGE SCALE GENOMIC DNA]</scope>
    <source>
        <strain evidence="3">S66</strain>
    </source>
</reference>
<dbReference type="Proteomes" id="UP000070299">
    <property type="component" value="Unassembled WGS sequence"/>
</dbReference>
<dbReference type="EMBL" id="LSNE01000005">
    <property type="protein sequence ID" value="KXI28862.1"/>
    <property type="molecule type" value="Genomic_DNA"/>
</dbReference>
<dbReference type="AlphaFoldDB" id="A0A136A0V4"/>
<keyword evidence="1" id="KW-0472">Membrane</keyword>
<keyword evidence="1" id="KW-0812">Transmembrane</keyword>
<sequence length="172" mass="19772">MKKQIIWVICIGIVAYLLFGIHWSNSWELKKHCFHPTTLTIPELFQLKNNVLWEEKEREDYPEFVWNVPYLVTFSGSQQEEQIIALGIAGFLKDGSSWEQGARLLERNTSVRLNGNVIVHHLGILSSFVNQFSVLTSLTAEVEGKTYLVYGFSLADNIKEKFITNKCYEGNI</sequence>
<gene>
    <name evidence="2" type="ORF">AX660_11755</name>
</gene>
<proteinExistence type="predicted"/>
<evidence type="ECO:0000313" key="3">
    <source>
        <dbReference type="Proteomes" id="UP000070299"/>
    </source>
</evidence>
<evidence type="ECO:0000256" key="1">
    <source>
        <dbReference type="SAM" id="Phobius"/>
    </source>
</evidence>
<name>A0A136A0V4_9ALTE</name>